<dbReference type="SUPFAM" id="SSF89796">
    <property type="entry name" value="CoA-transferase family III (CaiB/BaiF)"/>
    <property type="match status" value="1"/>
</dbReference>
<dbReference type="AlphaFoldDB" id="A0A8H5CL72"/>
<dbReference type="PROSITE" id="PS51257">
    <property type="entry name" value="PROKAR_LIPOPROTEIN"/>
    <property type="match status" value="1"/>
</dbReference>
<dbReference type="InterPro" id="IPR044855">
    <property type="entry name" value="CoA-Trfase_III_dom3_sf"/>
</dbReference>
<dbReference type="Proteomes" id="UP000518752">
    <property type="component" value="Unassembled WGS sequence"/>
</dbReference>
<dbReference type="Pfam" id="PF02515">
    <property type="entry name" value="CoA_transf_3"/>
    <property type="match status" value="1"/>
</dbReference>
<comment type="caution">
    <text evidence="3">The sequence shown here is derived from an EMBL/GenBank/DDBJ whole genome shotgun (WGS) entry which is preliminary data.</text>
</comment>
<evidence type="ECO:0000256" key="2">
    <source>
        <dbReference type="ARBA" id="ARBA00022679"/>
    </source>
</evidence>
<dbReference type="OrthoDB" id="5863171at2759"/>
<dbReference type="Gene3D" id="3.40.50.10540">
    <property type="entry name" value="Crotonobetainyl-coa:carnitine coa-transferase, domain 1"/>
    <property type="match status" value="1"/>
</dbReference>
<evidence type="ECO:0000313" key="3">
    <source>
        <dbReference type="EMBL" id="KAF5342961.1"/>
    </source>
</evidence>
<protein>
    <recommendedName>
        <fullName evidence="5">Carnitine dehydratase</fullName>
    </recommendedName>
</protein>
<dbReference type="InterPro" id="IPR050483">
    <property type="entry name" value="CoA-transferase_III_domain"/>
</dbReference>
<sequence>MRAVDSGLHSRWILELGFLPASSGSCSVRALPLEGITIVSLEQAVAAPLCTRHLAELGGRVIKIERPGEGDFARSYDTKVKGMSSHFVWTNRSKESLALDLKDARDFSVLEKLLKRTDVLVQNLAPGAADRMGLSYKALREQYPTLIVCNISGYGPSGPYQHKKAYDLLVQSEAGVLSVTGTESEPVNSILAALIKRGKTGHGCEIDISMLESMVEWMGFPLYYAYDGAEGPRPAGASHASIYPYGPFKTGSNKSIMLSVQNEREWVKFCDEILEDGSIATDQRFCNNTLRSQNRVVLKEIISEVVMERLDKAGIANATVNGMKEVWNHPQLKERGRWTEVDTPNGRISALLPPGSRSLEEVRMSAIPSVGQQNDAILEELGITDSKAEICSSIRKLGT</sequence>
<evidence type="ECO:0008006" key="5">
    <source>
        <dbReference type="Google" id="ProtNLM"/>
    </source>
</evidence>
<dbReference type="Gene3D" id="3.30.1540.10">
    <property type="entry name" value="formyl-coa transferase, domain 3"/>
    <property type="match status" value="1"/>
</dbReference>
<organism evidence="3 4">
    <name type="scientific">Collybiopsis confluens</name>
    <dbReference type="NCBI Taxonomy" id="2823264"/>
    <lineage>
        <taxon>Eukaryota</taxon>
        <taxon>Fungi</taxon>
        <taxon>Dikarya</taxon>
        <taxon>Basidiomycota</taxon>
        <taxon>Agaricomycotina</taxon>
        <taxon>Agaricomycetes</taxon>
        <taxon>Agaricomycetidae</taxon>
        <taxon>Agaricales</taxon>
        <taxon>Marasmiineae</taxon>
        <taxon>Omphalotaceae</taxon>
        <taxon>Collybiopsis</taxon>
    </lineage>
</organism>
<dbReference type="EMBL" id="JAACJN010000478">
    <property type="protein sequence ID" value="KAF5342961.1"/>
    <property type="molecule type" value="Genomic_DNA"/>
</dbReference>
<gene>
    <name evidence="3" type="ORF">D9757_014894</name>
</gene>
<keyword evidence="4" id="KW-1185">Reference proteome</keyword>
<dbReference type="InterPro" id="IPR003673">
    <property type="entry name" value="CoA-Trfase_fam_III"/>
</dbReference>
<name>A0A8H5CL72_9AGAR</name>
<keyword evidence="2" id="KW-0808">Transferase</keyword>
<evidence type="ECO:0000256" key="1">
    <source>
        <dbReference type="ARBA" id="ARBA00008383"/>
    </source>
</evidence>
<dbReference type="InterPro" id="IPR023606">
    <property type="entry name" value="CoA-Trfase_III_dom_1_sf"/>
</dbReference>
<dbReference type="PANTHER" id="PTHR48207:SF3">
    <property type="entry name" value="SUCCINATE--HYDROXYMETHYLGLUTARATE COA-TRANSFERASE"/>
    <property type="match status" value="1"/>
</dbReference>
<dbReference type="PANTHER" id="PTHR48207">
    <property type="entry name" value="SUCCINATE--HYDROXYMETHYLGLUTARATE COA-TRANSFERASE"/>
    <property type="match status" value="1"/>
</dbReference>
<accession>A0A8H5CL72</accession>
<evidence type="ECO:0000313" key="4">
    <source>
        <dbReference type="Proteomes" id="UP000518752"/>
    </source>
</evidence>
<proteinExistence type="inferred from homology"/>
<comment type="similarity">
    <text evidence="1">Belongs to the CoA-transferase III family.</text>
</comment>
<reference evidence="3 4" key="1">
    <citation type="journal article" date="2020" name="ISME J.">
        <title>Uncovering the hidden diversity of litter-decomposition mechanisms in mushroom-forming fungi.</title>
        <authorList>
            <person name="Floudas D."/>
            <person name="Bentzer J."/>
            <person name="Ahren D."/>
            <person name="Johansson T."/>
            <person name="Persson P."/>
            <person name="Tunlid A."/>
        </authorList>
    </citation>
    <scope>NUCLEOTIDE SEQUENCE [LARGE SCALE GENOMIC DNA]</scope>
    <source>
        <strain evidence="3 4">CBS 406.79</strain>
    </source>
</reference>
<dbReference type="GO" id="GO:0008410">
    <property type="term" value="F:CoA-transferase activity"/>
    <property type="evidence" value="ECO:0007669"/>
    <property type="project" value="TreeGrafter"/>
</dbReference>